<dbReference type="RefSeq" id="WP_126641512.1">
    <property type="nucleotide sequence ID" value="NZ_BIFH01000034.1"/>
</dbReference>
<keyword evidence="3" id="KW-1185">Reference proteome</keyword>
<evidence type="ECO:0000313" key="3">
    <source>
        <dbReference type="Proteomes" id="UP000286931"/>
    </source>
</evidence>
<dbReference type="Proteomes" id="UP000286931">
    <property type="component" value="Unassembled WGS sequence"/>
</dbReference>
<dbReference type="AlphaFoldDB" id="A0A401YYM0"/>
<accession>A0A401YYM0</accession>
<gene>
    <name evidence="2" type="ORF">EHYA_07458</name>
</gene>
<evidence type="ECO:0000313" key="2">
    <source>
        <dbReference type="EMBL" id="GCD99736.1"/>
    </source>
</evidence>
<proteinExistence type="predicted"/>
<dbReference type="OrthoDB" id="4317595at2"/>
<name>A0A401YYM0_9ACTN</name>
<comment type="caution">
    <text evidence="2">The sequence shown here is derived from an EMBL/GenBank/DDBJ whole genome shotgun (WGS) entry which is preliminary data.</text>
</comment>
<feature type="region of interest" description="Disordered" evidence="1">
    <location>
        <begin position="117"/>
        <end position="138"/>
    </location>
</feature>
<reference evidence="2 3" key="1">
    <citation type="submission" date="2018-12" db="EMBL/GenBank/DDBJ databases">
        <title>Draft genome sequence of Embleya hyalina NBRC 13850T.</title>
        <authorList>
            <person name="Komaki H."/>
            <person name="Hosoyama A."/>
            <person name="Kimura A."/>
            <person name="Ichikawa N."/>
            <person name="Tamura T."/>
        </authorList>
    </citation>
    <scope>NUCLEOTIDE SEQUENCE [LARGE SCALE GENOMIC DNA]</scope>
    <source>
        <strain evidence="2 3">NBRC 13850</strain>
    </source>
</reference>
<evidence type="ECO:0000256" key="1">
    <source>
        <dbReference type="SAM" id="MobiDB-lite"/>
    </source>
</evidence>
<organism evidence="2 3">
    <name type="scientific">Embleya hyalina</name>
    <dbReference type="NCBI Taxonomy" id="516124"/>
    <lineage>
        <taxon>Bacteria</taxon>
        <taxon>Bacillati</taxon>
        <taxon>Actinomycetota</taxon>
        <taxon>Actinomycetes</taxon>
        <taxon>Kitasatosporales</taxon>
        <taxon>Streptomycetaceae</taxon>
        <taxon>Embleya</taxon>
    </lineage>
</organism>
<protein>
    <submittedName>
        <fullName evidence="2">Uncharacterized protein</fullName>
    </submittedName>
</protein>
<sequence length="154" mass="17784">MADEQPYWTSDQLLNPEAMRVYTEQIRAIFRDHKAEFRNLGDEVFGDLVADPMPEDNPAQARLHAWQVARILRRMERHTQAVVALARQLDATYQRVYVELPRKRQAKAAQRAAAKELHAERRARQAVPQARPGREELVSPDAEVPAFDLFRGSR</sequence>
<dbReference type="EMBL" id="BIFH01000034">
    <property type="protein sequence ID" value="GCD99736.1"/>
    <property type="molecule type" value="Genomic_DNA"/>
</dbReference>